<feature type="region of interest" description="Disordered" evidence="1">
    <location>
        <begin position="1"/>
        <end position="129"/>
    </location>
</feature>
<dbReference type="InterPro" id="IPR027267">
    <property type="entry name" value="AH/BAR_dom_sf"/>
</dbReference>
<dbReference type="GO" id="GO:0005085">
    <property type="term" value="F:guanyl-nucleotide exchange factor activity"/>
    <property type="evidence" value="ECO:0007669"/>
    <property type="project" value="InterPro"/>
</dbReference>
<feature type="compositionally biased region" description="Basic and acidic residues" evidence="1">
    <location>
        <begin position="42"/>
        <end position="54"/>
    </location>
</feature>
<evidence type="ECO:0000313" key="4">
    <source>
        <dbReference type="Proteomes" id="UP001213623"/>
    </source>
</evidence>
<dbReference type="GO" id="GO:0005737">
    <property type="term" value="C:cytoplasm"/>
    <property type="evidence" value="ECO:0007669"/>
    <property type="project" value="TreeGrafter"/>
</dbReference>
<dbReference type="PANTHER" id="PTHR22834">
    <property type="entry name" value="NUCLEAR FUSION PROTEIN FUS2"/>
    <property type="match status" value="1"/>
</dbReference>
<dbReference type="InterPro" id="IPR000219">
    <property type="entry name" value="DH_dom"/>
</dbReference>
<reference evidence="3" key="1">
    <citation type="submission" date="2023-03" db="EMBL/GenBank/DDBJ databases">
        <title>Mating type loci evolution in Malassezia.</title>
        <authorList>
            <person name="Coelho M.A."/>
        </authorList>
    </citation>
    <scope>NUCLEOTIDE SEQUENCE</scope>
    <source>
        <strain evidence="3">CBS 9557</strain>
    </source>
</reference>
<feature type="domain" description="DH" evidence="2">
    <location>
        <begin position="309"/>
        <end position="556"/>
    </location>
</feature>
<evidence type="ECO:0000313" key="3">
    <source>
        <dbReference type="EMBL" id="WFD28574.1"/>
    </source>
</evidence>
<dbReference type="Pfam" id="PF00621">
    <property type="entry name" value="RhoGEF"/>
    <property type="match status" value="1"/>
</dbReference>
<gene>
    <name evidence="3" type="ORF">MNAN1_003587</name>
</gene>
<feature type="compositionally biased region" description="Low complexity" evidence="1">
    <location>
        <begin position="1"/>
        <end position="15"/>
    </location>
</feature>
<proteinExistence type="predicted"/>
<dbReference type="InterPro" id="IPR035899">
    <property type="entry name" value="DBL_dom_sf"/>
</dbReference>
<dbReference type="InterPro" id="IPR051492">
    <property type="entry name" value="Dynamin-Rho_GEF"/>
</dbReference>
<dbReference type="GO" id="GO:0031991">
    <property type="term" value="P:regulation of actomyosin contractile ring contraction"/>
    <property type="evidence" value="ECO:0007669"/>
    <property type="project" value="TreeGrafter"/>
</dbReference>
<dbReference type="SMART" id="SM00325">
    <property type="entry name" value="RhoGEF"/>
    <property type="match status" value="1"/>
</dbReference>
<evidence type="ECO:0000259" key="2">
    <source>
        <dbReference type="PROSITE" id="PS50010"/>
    </source>
</evidence>
<dbReference type="CDD" id="cd00160">
    <property type="entry name" value="RhoGEF"/>
    <property type="match status" value="1"/>
</dbReference>
<accession>A0AAF0EPK3</accession>
<feature type="region of interest" description="Disordered" evidence="1">
    <location>
        <begin position="803"/>
        <end position="852"/>
    </location>
</feature>
<protein>
    <recommendedName>
        <fullName evidence="2">DH domain-containing protein</fullName>
    </recommendedName>
</protein>
<feature type="compositionally biased region" description="Low complexity" evidence="1">
    <location>
        <begin position="817"/>
        <end position="830"/>
    </location>
</feature>
<feature type="region of interest" description="Disordered" evidence="1">
    <location>
        <begin position="144"/>
        <end position="191"/>
    </location>
</feature>
<dbReference type="Gene3D" id="1.20.1270.60">
    <property type="entry name" value="Arfaptin homology (AH) domain/BAR domain"/>
    <property type="match status" value="1"/>
</dbReference>
<dbReference type="SUPFAM" id="SSF48065">
    <property type="entry name" value="DBL homology domain (DH-domain)"/>
    <property type="match status" value="1"/>
</dbReference>
<organism evidence="3 4">
    <name type="scientific">Malassezia nana</name>
    <dbReference type="NCBI Taxonomy" id="180528"/>
    <lineage>
        <taxon>Eukaryota</taxon>
        <taxon>Fungi</taxon>
        <taxon>Dikarya</taxon>
        <taxon>Basidiomycota</taxon>
        <taxon>Ustilaginomycotina</taxon>
        <taxon>Malasseziomycetes</taxon>
        <taxon>Malasseziales</taxon>
        <taxon>Malasseziaceae</taxon>
        <taxon>Malassezia</taxon>
    </lineage>
</organism>
<dbReference type="Proteomes" id="UP001213623">
    <property type="component" value="Chromosome 7"/>
</dbReference>
<dbReference type="EMBL" id="CP119898">
    <property type="protein sequence ID" value="WFD28574.1"/>
    <property type="molecule type" value="Genomic_DNA"/>
</dbReference>
<dbReference type="SUPFAM" id="SSF103657">
    <property type="entry name" value="BAR/IMD domain-like"/>
    <property type="match status" value="1"/>
</dbReference>
<dbReference type="Gene3D" id="1.20.900.10">
    <property type="entry name" value="Dbl homology (DH) domain"/>
    <property type="match status" value="1"/>
</dbReference>
<feature type="region of interest" description="Disordered" evidence="1">
    <location>
        <begin position="884"/>
        <end position="911"/>
    </location>
</feature>
<feature type="region of interest" description="Disordered" evidence="1">
    <location>
        <begin position="208"/>
        <end position="243"/>
    </location>
</feature>
<feature type="compositionally biased region" description="Polar residues" evidence="1">
    <location>
        <begin position="831"/>
        <end position="852"/>
    </location>
</feature>
<dbReference type="GO" id="GO:0032955">
    <property type="term" value="P:regulation of division septum assembly"/>
    <property type="evidence" value="ECO:0007669"/>
    <property type="project" value="TreeGrafter"/>
</dbReference>
<name>A0AAF0EPK3_9BASI</name>
<sequence>MSPALASPALSSSSSVEARHTPPLLYAGDTPSASPPVHTTPRIREARSTPRLRSESSMTLPDALQRVRQRTAHHAQALYRARDDDRTASAAAWPNESRTESPLGSAPLPEWREGEGWRSPPLSPPRSLGLGLSLSSTALHELHSPMVSEVSSDSEGRGTPQASTSAPGSANVRPALHNRTRLSPRVASPAPSLLRRRISSSLLAARFARTTPEPPSSVIPSPSLSDEAGSRAVLPPKRSNTHMRRLFRSGADEEEGVRAPHIQIVKTPMSMEKSPRLWQDLPEMPNPYATPATVAPPSFLSDSSQSGRQRQHLLNELADTEHTYAADLGIIKNVYLAQARQRAGLRALPSGGTGSGYLSIHTSPDMPTRSVSSLSVEHDELGRRGSASDPSVSALTLLSPRGHAMPPPLSVNDIHVIFAGLEPCYSLAQEMSEQLSAAARAQRTVSSVFLEQMSAIEQAFSVYCARHEAAVARLADVTNKSVAAAQFLHECDELARPHTTAWDLSSLLIKPVQRVLKYPLFLRSILEQTSRTDPEYGSLQQALTQIQGVADRINESKKRMDVVGQHGFEPLTAPRAPFRRPVGGALRKTKARSSEGPLTNDEGHYHALVARLEVTEQQLVRFSQYCAAWTTSVRTMYHAELRVVIVWMALYEVSTLAEHRGALERLVQFRVLLEERFLGQVCPNLERSVEHAVHDKIRAALQLLERPKMVVRNRSAKEAEYRKHLAERSRRADAPASAGAIAFLSMHMQLVDEIPTLLRGLDVVLQQCMLALSQVQAAFYGVMADQLEQFCMLYMPNAMTPTSSSSASSARFPDMHGSPAATSSSAGPGTVPSSHSPWAQSDGQASVWGSSLPVTPSKSLPIPGLGASAGPDISTMATTHSLLEEPLSGSTPHPPRSVYPDPNGPLDQTSLAQTPVRTGAAPPVAIGGATPRAALPVLDLSFDGYAHSPWNLDVAHEAEVEGALSNPSTSRQTVFYDARSSLGEGYALRRPSQPS</sequence>
<dbReference type="AlphaFoldDB" id="A0AAF0EPK3"/>
<dbReference type="PROSITE" id="PS50010">
    <property type="entry name" value="DH_2"/>
    <property type="match status" value="1"/>
</dbReference>
<dbReference type="PANTHER" id="PTHR22834:SF20">
    <property type="entry name" value="SH3 DOMAIN-CONTAINING PROTEIN"/>
    <property type="match status" value="1"/>
</dbReference>
<keyword evidence="4" id="KW-1185">Reference proteome</keyword>
<evidence type="ECO:0000256" key="1">
    <source>
        <dbReference type="SAM" id="MobiDB-lite"/>
    </source>
</evidence>